<keyword evidence="2" id="KW-0472">Membrane</keyword>
<keyword evidence="5" id="KW-1185">Reference proteome</keyword>
<dbReference type="Proteomes" id="UP000232875">
    <property type="component" value="Unassembled WGS sequence"/>
</dbReference>
<evidence type="ECO:0000256" key="2">
    <source>
        <dbReference type="SAM" id="Phobius"/>
    </source>
</evidence>
<protein>
    <recommendedName>
        <fullName evidence="3">DUF1746 domain-containing protein</fullName>
    </recommendedName>
</protein>
<organism evidence="4 5">
    <name type="scientific">Malassezia vespertilionis</name>
    <dbReference type="NCBI Taxonomy" id="2020962"/>
    <lineage>
        <taxon>Eukaryota</taxon>
        <taxon>Fungi</taxon>
        <taxon>Dikarya</taxon>
        <taxon>Basidiomycota</taxon>
        <taxon>Ustilaginomycotina</taxon>
        <taxon>Malasseziomycetes</taxon>
        <taxon>Malasseziales</taxon>
        <taxon>Malasseziaceae</taxon>
        <taxon>Malassezia</taxon>
    </lineage>
</organism>
<feature type="transmembrane region" description="Helical" evidence="2">
    <location>
        <begin position="12"/>
        <end position="38"/>
    </location>
</feature>
<proteinExistence type="predicted"/>
<dbReference type="OrthoDB" id="5428737at2759"/>
<dbReference type="Pfam" id="PF08508">
    <property type="entry name" value="DUF1746"/>
    <property type="match status" value="1"/>
</dbReference>
<accession>A0A2N1JC05</accession>
<reference evidence="4 5" key="1">
    <citation type="submission" date="2017-10" db="EMBL/GenBank/DDBJ databases">
        <title>A novel species of cold-tolerant Malassezia isolated from bats.</title>
        <authorList>
            <person name="Lorch J.M."/>
            <person name="Palmer J.M."/>
            <person name="Vanderwolf K.J."/>
            <person name="Schmidt K.Z."/>
            <person name="Verant M.L."/>
            <person name="Weller T.J."/>
            <person name="Blehert D.S."/>
        </authorList>
    </citation>
    <scope>NUCLEOTIDE SEQUENCE [LARGE SCALE GENOMIC DNA]</scope>
    <source>
        <strain evidence="4 5">NWHC:44797-103</strain>
    </source>
</reference>
<dbReference type="EMBL" id="KZ454990">
    <property type="protein sequence ID" value="PKI84078.1"/>
    <property type="molecule type" value="Genomic_DNA"/>
</dbReference>
<feature type="region of interest" description="Disordered" evidence="1">
    <location>
        <begin position="169"/>
        <end position="188"/>
    </location>
</feature>
<evidence type="ECO:0000256" key="1">
    <source>
        <dbReference type="SAM" id="MobiDB-lite"/>
    </source>
</evidence>
<keyword evidence="2" id="KW-0812">Transmembrane</keyword>
<evidence type="ECO:0000259" key="3">
    <source>
        <dbReference type="Pfam" id="PF08508"/>
    </source>
</evidence>
<sequence length="236" mass="26451">MRKERREALGLLRYMLVLLFVYIYILDGLLALLCFRALVIFQSVHHNLIPAARSLNDAARSMSVFHIFCAVLQCLSDTSSSKKRLVLDFVHQEYTASKMHLLAVDALLWVFHMVVLAITMEEAQSRADPTRINGLDFTRDELDAAGGHLRMERDVHRYYDIARDGADEQEGEQLLHGTGSTRSSAEDAEVSEEAQRVLPSTTQPIALVRWDAMWDNGKGTPAAAASEHRAGDTLLL</sequence>
<dbReference type="STRING" id="2020962.A0A2N1JC05"/>
<name>A0A2N1JC05_9BASI</name>
<dbReference type="AlphaFoldDB" id="A0A2N1JC05"/>
<evidence type="ECO:0000313" key="4">
    <source>
        <dbReference type="EMBL" id="PKI84078.1"/>
    </source>
</evidence>
<keyword evidence="2" id="KW-1133">Transmembrane helix</keyword>
<dbReference type="InterPro" id="IPR013715">
    <property type="entry name" value="DUF1746"/>
</dbReference>
<evidence type="ECO:0000313" key="5">
    <source>
        <dbReference type="Proteomes" id="UP000232875"/>
    </source>
</evidence>
<feature type="domain" description="DUF1746" evidence="3">
    <location>
        <begin position="12"/>
        <end position="114"/>
    </location>
</feature>
<gene>
    <name evidence="4" type="ORF">MVES_002272</name>
</gene>